<sequence length="193" mass="22254">MSKISIFIDWSNIFIYAKNVGIKIDPLRLCDLVSNNEHVIQRNYFSAQDPNNVGQQHFHNGLKERGFLVYTHELVERPGKIYCPNCHIEVNYTCSNCDTPVTLPPHKSKRIDILIALKLLQTSHLYEKAILISGDQDFIPIINHLRQEEGKKVIIASFREPLSYEYRASCDELIILDDHIEEIKQIVKPRGGL</sequence>
<proteinExistence type="predicted"/>
<dbReference type="InterPro" id="IPR047140">
    <property type="entry name" value="LabA"/>
</dbReference>
<protein>
    <submittedName>
        <fullName evidence="2">NYN domain protein</fullName>
    </submittedName>
</protein>
<dbReference type="InterPro" id="IPR021139">
    <property type="entry name" value="NYN"/>
</dbReference>
<dbReference type="GO" id="GO:0004540">
    <property type="term" value="F:RNA nuclease activity"/>
    <property type="evidence" value="ECO:0007669"/>
    <property type="project" value="InterPro"/>
</dbReference>
<dbReference type="AlphaFoldDB" id="A0A0N8KQ59"/>
<dbReference type="Proteomes" id="UP000050360">
    <property type="component" value="Unassembled WGS sequence"/>
</dbReference>
<dbReference type="EMBL" id="LKCM01000407">
    <property type="protein sequence ID" value="KPQ41226.1"/>
    <property type="molecule type" value="Genomic_DNA"/>
</dbReference>
<organism evidence="2 3">
    <name type="scientific">Candidatus Methanoperedens nitratireducens</name>
    <dbReference type="NCBI Taxonomy" id="1392998"/>
    <lineage>
        <taxon>Archaea</taxon>
        <taxon>Methanobacteriati</taxon>
        <taxon>Methanobacteriota</taxon>
        <taxon>Stenosarchaea group</taxon>
        <taxon>Methanomicrobia</taxon>
        <taxon>Methanosarcinales</taxon>
        <taxon>ANME-2 cluster</taxon>
        <taxon>Candidatus Methanoperedentaceae</taxon>
        <taxon>Candidatus Methanoperedens</taxon>
    </lineage>
</organism>
<dbReference type="Gene3D" id="3.40.50.1010">
    <property type="entry name" value="5'-nuclease"/>
    <property type="match status" value="1"/>
</dbReference>
<dbReference type="CDD" id="cd10911">
    <property type="entry name" value="PIN_LabA"/>
    <property type="match status" value="1"/>
</dbReference>
<comment type="caution">
    <text evidence="2">The sequence shown here is derived from an EMBL/GenBank/DDBJ whole genome shotgun (WGS) entry which is preliminary data.</text>
</comment>
<reference evidence="2 3" key="1">
    <citation type="submission" date="2015-09" db="EMBL/GenBank/DDBJ databases">
        <title>A metagenomics-based metabolic model of nitrate-dependent anaerobic oxidation of methane by Methanoperedens-like archaea.</title>
        <authorList>
            <person name="Arshad A."/>
            <person name="Speth D.R."/>
            <person name="De Graaf R.M."/>
            <person name="Op Den Camp H.J."/>
            <person name="Jetten M.S."/>
            <person name="Welte C.U."/>
        </authorList>
    </citation>
    <scope>NUCLEOTIDE SEQUENCE [LARGE SCALE GENOMIC DNA]</scope>
</reference>
<dbReference type="PANTHER" id="PTHR35458">
    <property type="entry name" value="SLR0755 PROTEIN"/>
    <property type="match status" value="1"/>
</dbReference>
<evidence type="ECO:0000313" key="3">
    <source>
        <dbReference type="Proteomes" id="UP000050360"/>
    </source>
</evidence>
<accession>A0A0N8KQ59</accession>
<evidence type="ECO:0000259" key="1">
    <source>
        <dbReference type="Pfam" id="PF01936"/>
    </source>
</evidence>
<feature type="domain" description="NYN" evidence="1">
    <location>
        <begin position="3"/>
        <end position="176"/>
    </location>
</feature>
<gene>
    <name evidence="2" type="ORF">MPEBLZ_04225</name>
</gene>
<dbReference type="Pfam" id="PF01936">
    <property type="entry name" value="NYN"/>
    <property type="match status" value="1"/>
</dbReference>
<name>A0A0N8KQ59_9EURY</name>
<dbReference type="PANTHER" id="PTHR35458:SF8">
    <property type="entry name" value="SLR0650 PROTEIN"/>
    <property type="match status" value="1"/>
</dbReference>
<evidence type="ECO:0000313" key="2">
    <source>
        <dbReference type="EMBL" id="KPQ41226.1"/>
    </source>
</evidence>